<dbReference type="SUPFAM" id="SSF109993">
    <property type="entry name" value="VPS9 domain"/>
    <property type="match status" value="1"/>
</dbReference>
<keyword evidence="16" id="KW-1185">Reference proteome</keyword>
<keyword evidence="5" id="KW-0254">Endocytosis</keyword>
<dbReference type="OMA" id="ENHEIML"/>
<dbReference type="InterPro" id="IPR001936">
    <property type="entry name" value="RasGAP_dom"/>
</dbReference>
<dbReference type="GO" id="GO:0006897">
    <property type="term" value="P:endocytosis"/>
    <property type="evidence" value="ECO:0007669"/>
    <property type="project" value="UniProtKB-KW"/>
</dbReference>
<dbReference type="PROSITE" id="PS51205">
    <property type="entry name" value="VPS9"/>
    <property type="match status" value="1"/>
</dbReference>
<evidence type="ECO:0000256" key="3">
    <source>
        <dbReference type="ARBA" id="ARBA00008489"/>
    </source>
</evidence>
<dbReference type="InterPro" id="IPR003123">
    <property type="entry name" value="VPS9"/>
</dbReference>
<evidence type="ECO:0000256" key="1">
    <source>
        <dbReference type="ARBA" id="ARBA00004132"/>
    </source>
</evidence>
<name>A0A3P6TQY7_LITSI</name>
<feature type="region of interest" description="Disordered" evidence="12">
    <location>
        <begin position="561"/>
        <end position="690"/>
    </location>
</feature>
<evidence type="ECO:0000256" key="4">
    <source>
        <dbReference type="ARBA" id="ARBA00022468"/>
    </source>
</evidence>
<feature type="compositionally biased region" description="Polar residues" evidence="12">
    <location>
        <begin position="477"/>
        <end position="489"/>
    </location>
</feature>
<comment type="subcellular location">
    <subcellularLocation>
        <location evidence="1">Cytoplasmic vesicle</location>
        <location evidence="1">Clathrin-coated vesicle</location>
    </subcellularLocation>
    <subcellularLocation>
        <location evidence="2">Membrane</location>
        <topology evidence="2">Peripheral membrane protein</topology>
    </subcellularLocation>
</comment>
<feature type="compositionally biased region" description="Low complexity" evidence="12">
    <location>
        <begin position="650"/>
        <end position="690"/>
    </location>
</feature>
<dbReference type="InterPro" id="IPR037191">
    <property type="entry name" value="VPS9_dom_sf"/>
</dbReference>
<dbReference type="Proteomes" id="UP000277928">
    <property type="component" value="Unassembled WGS sequence"/>
</dbReference>
<dbReference type="GO" id="GO:0030136">
    <property type="term" value="C:clathrin-coated vesicle"/>
    <property type="evidence" value="ECO:0007669"/>
    <property type="project" value="UniProtKB-SubCell"/>
</dbReference>
<evidence type="ECO:0000313" key="16">
    <source>
        <dbReference type="Proteomes" id="UP000277928"/>
    </source>
</evidence>
<gene>
    <name evidence="15" type="ORF">NLS_LOCUS539</name>
</gene>
<feature type="compositionally biased region" description="Basic and acidic residues" evidence="12">
    <location>
        <begin position="571"/>
        <end position="592"/>
    </location>
</feature>
<feature type="region of interest" description="Disordered" evidence="12">
    <location>
        <begin position="921"/>
        <end position="945"/>
    </location>
</feature>
<feature type="coiled-coil region" evidence="11">
    <location>
        <begin position="27"/>
        <end position="54"/>
    </location>
</feature>
<dbReference type="InterPro" id="IPR008936">
    <property type="entry name" value="Rho_GTPase_activation_prot"/>
</dbReference>
<feature type="compositionally biased region" description="Polar residues" evidence="12">
    <location>
        <begin position="633"/>
        <end position="649"/>
    </location>
</feature>
<evidence type="ECO:0000256" key="7">
    <source>
        <dbReference type="ARBA" id="ARBA00023136"/>
    </source>
</evidence>
<dbReference type="GO" id="GO:0016020">
    <property type="term" value="C:membrane"/>
    <property type="evidence" value="ECO:0007669"/>
    <property type="project" value="UniProtKB-SubCell"/>
</dbReference>
<comment type="function">
    <text evidence="8">Acts both as a GTPase-activating protein (GAP) and a guanine nucleotide exchange factor (GEF), and participates in endocytosis. Acts by regulating the activation of rab-5 by exchanging bound GDP for free GTP at clathrin coated pits.</text>
</comment>
<evidence type="ECO:0000259" key="14">
    <source>
        <dbReference type="PROSITE" id="PS51205"/>
    </source>
</evidence>
<proteinExistence type="inferred from homology"/>
<dbReference type="PROSITE" id="PS50018">
    <property type="entry name" value="RAS_GTPASE_ACTIV_2"/>
    <property type="match status" value="1"/>
</dbReference>
<comment type="similarity">
    <text evidence="3">Belongs to the GAPVD1 family.</text>
</comment>
<protein>
    <recommendedName>
        <fullName evidence="10">Receptor-mediated endocytosis protein 6</fullName>
    </recommendedName>
</protein>
<dbReference type="FunFam" id="1.20.1050.80:FF:000001">
    <property type="entry name" value="GTPase-activating protein and VPS9 domain-containing protein 1 isoform X1"/>
    <property type="match status" value="1"/>
</dbReference>
<keyword evidence="7" id="KW-0472">Membrane</keyword>
<organism evidence="15 16">
    <name type="scientific">Litomosoides sigmodontis</name>
    <name type="common">Filarial nematode worm</name>
    <dbReference type="NCBI Taxonomy" id="42156"/>
    <lineage>
        <taxon>Eukaryota</taxon>
        <taxon>Metazoa</taxon>
        <taxon>Ecdysozoa</taxon>
        <taxon>Nematoda</taxon>
        <taxon>Chromadorea</taxon>
        <taxon>Rhabditida</taxon>
        <taxon>Spirurina</taxon>
        <taxon>Spiruromorpha</taxon>
        <taxon>Filarioidea</taxon>
        <taxon>Onchocercidae</taxon>
        <taxon>Litomosoides</taxon>
    </lineage>
</organism>
<dbReference type="InterPro" id="IPR045046">
    <property type="entry name" value="Vps9-like"/>
</dbReference>
<dbReference type="GO" id="GO:0030139">
    <property type="term" value="C:endocytic vesicle"/>
    <property type="evidence" value="ECO:0007669"/>
    <property type="project" value="TreeGrafter"/>
</dbReference>
<dbReference type="GO" id="GO:0031267">
    <property type="term" value="F:small GTPase binding"/>
    <property type="evidence" value="ECO:0007669"/>
    <property type="project" value="TreeGrafter"/>
</dbReference>
<feature type="domain" description="Ras-GAP" evidence="13">
    <location>
        <begin position="155"/>
        <end position="365"/>
    </location>
</feature>
<dbReference type="Gene3D" id="1.10.506.10">
    <property type="entry name" value="GTPase Activation - p120gap, domain 1"/>
    <property type="match status" value="1"/>
</dbReference>
<dbReference type="SUPFAM" id="SSF48350">
    <property type="entry name" value="GTPase activation domain, GAP"/>
    <property type="match status" value="1"/>
</dbReference>
<keyword evidence="11" id="KW-0175">Coiled coil</keyword>
<evidence type="ECO:0000256" key="12">
    <source>
        <dbReference type="SAM" id="MobiDB-lite"/>
    </source>
</evidence>
<evidence type="ECO:0000256" key="11">
    <source>
        <dbReference type="SAM" id="Coils"/>
    </source>
</evidence>
<evidence type="ECO:0000256" key="6">
    <source>
        <dbReference type="ARBA" id="ARBA00022658"/>
    </source>
</evidence>
<dbReference type="GO" id="GO:0005085">
    <property type="term" value="F:guanyl-nucleotide exchange factor activity"/>
    <property type="evidence" value="ECO:0007669"/>
    <property type="project" value="UniProtKB-KW"/>
</dbReference>
<accession>A0A3P6TQY7</accession>
<comment type="subunit">
    <text evidence="9">Interacts with GDP-bound rab-5. Interacts with alpha-adaptin.</text>
</comment>
<dbReference type="OrthoDB" id="10264848at2759"/>
<dbReference type="Pfam" id="PF00616">
    <property type="entry name" value="RasGAP"/>
    <property type="match status" value="1"/>
</dbReference>
<dbReference type="GO" id="GO:0051049">
    <property type="term" value="P:regulation of transport"/>
    <property type="evidence" value="ECO:0007669"/>
    <property type="project" value="UniProtKB-ARBA"/>
</dbReference>
<dbReference type="Gene3D" id="1.20.1050.80">
    <property type="entry name" value="VPS9 domain"/>
    <property type="match status" value="1"/>
</dbReference>
<dbReference type="PANTHER" id="PTHR23101">
    <property type="entry name" value="RAB GDP/GTP EXCHANGE FACTOR"/>
    <property type="match status" value="1"/>
</dbReference>
<dbReference type="GO" id="GO:0005096">
    <property type="term" value="F:GTPase activator activity"/>
    <property type="evidence" value="ECO:0007669"/>
    <property type="project" value="UniProtKB-KW"/>
</dbReference>
<evidence type="ECO:0000256" key="8">
    <source>
        <dbReference type="ARBA" id="ARBA00057996"/>
    </source>
</evidence>
<dbReference type="PANTHER" id="PTHR23101:SF25">
    <property type="entry name" value="GTPASE-ACTIVATING PROTEIN AND VPS9 DOMAIN-CONTAINING PROTEIN 1"/>
    <property type="match status" value="1"/>
</dbReference>
<feature type="domain" description="VPS9" evidence="14">
    <location>
        <begin position="1447"/>
        <end position="1588"/>
    </location>
</feature>
<evidence type="ECO:0000256" key="2">
    <source>
        <dbReference type="ARBA" id="ARBA00004170"/>
    </source>
</evidence>
<keyword evidence="4" id="KW-0343">GTPase activation</keyword>
<evidence type="ECO:0000256" key="10">
    <source>
        <dbReference type="ARBA" id="ARBA00074067"/>
    </source>
</evidence>
<dbReference type="Pfam" id="PF02204">
    <property type="entry name" value="VPS9"/>
    <property type="match status" value="1"/>
</dbReference>
<reference evidence="15 16" key="1">
    <citation type="submission" date="2018-08" db="EMBL/GenBank/DDBJ databases">
        <authorList>
            <person name="Laetsch R D."/>
            <person name="Stevens L."/>
            <person name="Kumar S."/>
            <person name="Blaxter L. M."/>
        </authorList>
    </citation>
    <scope>NUCLEOTIDE SEQUENCE [LARGE SCALE GENOMIC DNA]</scope>
</reference>
<sequence length="1588" mass="177106">MDLCNEHAGLDTLTMLCERLRSEKLLVASELDTLQRLNEEVDNAQNELAHLAWICRQEQTILSRLISSHPDVRPENCCFLTSQLDSARFIDGYRRIDGQHYSNVTELLNVLLNSPNLVAEILHANDQTLKNNDPPFVELVSIIYSLLFGCAVFPEDERRVLEILFHLLDIQLASHSDPRLLLRRGNVSFCQLYRLFSEGMYSAKIFLTAALHDPVMFVLSQDDVFLDIEPTKTLIRFPVEERRRRFGEDENSLIFLQKLTVHRRYVESKLVSIANRFIRAITDAMSCFPQSLGCIVRRLYTVLVDHRKLTREQATLICTDLIFTYLICPAIANPETLGVISDTPVTYMARFNLMQIGQILQTLAVAPFEPPSTHIAHFYSQFDQQSMSCVVQHVLTKHGESIESMLCTVSNESKPQVVEQFVRRMFVGTVAELDSLISAVRCLPTSNINDESVRQELFGILQRLPMKLAKSDVSNIGNNAFQEGSPSNDRSADPFSNGGKGLDSIQTSDQKGLRPRHCKSTETPESNRIQAENIEVLVFPLGEGREPLGMCAEEKFMESVRNPQRVRKHKTSDESAEKRTRFVDTESIDRTTDGGSDDEEAGSLSSSIEGNADGMDDDAEDISTLPDNFSDVVPSSANVSGRGSPSISDPASNRGGSRSARSTAPSNNENANNTTQENNNVRQNNLPNLPLTVRRENTEGLEDKFGKFCLPSQGDSRHKYRDETHSLVSESWSTDVLPSDTEGFGFDSRQEGDNNTSTVAPPMLPAVVEVGESRSETRPNRMSAHRPTIGSAIGSLAAAGNGEDRSDTWSVDAVASDSEADPVQRNYDLLMIDDPDGADISPATRGTANGTLSASVCGENNMVGGGNVTAQTAHAGHTQNEAARGNNSSFQHIARKPATTPSTDASVFRELNQVNLITSASGSHGRERLRRQSSGSSFYSKSDVDSEFSKDLNDDILSSLPGDYIPSFRNSVGELAQTSPAVSVMATAGSFCNDDVEVGSNVVPTNDYLMISSKKDIAVANIKKTDRCSEYEHTVILKTEHSNEDKVSEEAVRVNWVNSGAVPKAYRIPSVTSRLRAQNEDIERNESPLIRKKMNILHGLHRVGESLKMRKGAVVSSLRQSLSQATTMNEITSLKDTGAGVSRFAESHSHSLDELNITTDLSKRTANEILDKYKGKAVPLYSAERSNQFLDENNQKAEKNGKTSEDSELYYDPDNLTQCRAFVDVKRKLRLVLSSVASLPGISSVEGESILRRSKMRIGGKNDVRQLAEFLQILLAESINGQDKTLCAQIREVMRCLAAFDDRAVRKLLRALKGEHRKRTAYMLYLQQSRLNLLQLRSNLEKLAIRLQREKLLIGECLVDVLVRFYLEERDLELRRFIAEFQTLKAQDERTDVMERALNSLYERLPHEKMWRFANAERISFVKKSVERSLMAQLYVYALYPNGEADQCRDSVFHKSVQKLATEINPDHHQLRISVRLRGECPWPSAQAEIGIINAYKSPRDKMACIVRCCETIENLIILASERGAASADDITPVLVYVLIQANPTSLLSNIQYIGAFYANQMAGIEAYWWTQFTSAVEFIKTLLSHNL</sequence>
<evidence type="ECO:0000256" key="5">
    <source>
        <dbReference type="ARBA" id="ARBA00022583"/>
    </source>
</evidence>
<evidence type="ECO:0000256" key="9">
    <source>
        <dbReference type="ARBA" id="ARBA00065347"/>
    </source>
</evidence>
<evidence type="ECO:0000259" key="13">
    <source>
        <dbReference type="PROSITE" id="PS50018"/>
    </source>
</evidence>
<feature type="region of interest" description="Disordered" evidence="12">
    <location>
        <begin position="477"/>
        <end position="529"/>
    </location>
</feature>
<dbReference type="GO" id="GO:0005829">
    <property type="term" value="C:cytosol"/>
    <property type="evidence" value="ECO:0007669"/>
    <property type="project" value="TreeGrafter"/>
</dbReference>
<dbReference type="STRING" id="42156.A0A3P6TQY7"/>
<feature type="coiled-coil region" evidence="11">
    <location>
        <begin position="1326"/>
        <end position="1353"/>
    </location>
</feature>
<dbReference type="EMBL" id="UYRX01000013">
    <property type="protein sequence ID" value="VDK68744.1"/>
    <property type="molecule type" value="Genomic_DNA"/>
</dbReference>
<dbReference type="SMART" id="SM00167">
    <property type="entry name" value="VPS9"/>
    <property type="match status" value="1"/>
</dbReference>
<evidence type="ECO:0000313" key="15">
    <source>
        <dbReference type="EMBL" id="VDK68744.1"/>
    </source>
</evidence>
<keyword evidence="6" id="KW-0344">Guanine-nucleotide releasing factor</keyword>